<dbReference type="Pfam" id="PF17957">
    <property type="entry name" value="Big_7"/>
    <property type="match status" value="1"/>
</dbReference>
<dbReference type="InterPro" id="IPR026444">
    <property type="entry name" value="Secre_tail"/>
</dbReference>
<dbReference type="Pfam" id="PF18962">
    <property type="entry name" value="Por_Secre_tail"/>
    <property type="match status" value="1"/>
</dbReference>
<dbReference type="SUPFAM" id="SSF51126">
    <property type="entry name" value="Pectin lyase-like"/>
    <property type="match status" value="1"/>
</dbReference>
<dbReference type="EMBL" id="MVDD01000010">
    <property type="protein sequence ID" value="PKQ62091.1"/>
    <property type="molecule type" value="Genomic_DNA"/>
</dbReference>
<dbReference type="InterPro" id="IPR013783">
    <property type="entry name" value="Ig-like_fold"/>
</dbReference>
<dbReference type="InterPro" id="IPR011050">
    <property type="entry name" value="Pectin_lyase_fold/virulence"/>
</dbReference>
<protein>
    <recommendedName>
        <fullName evidence="1">BIG2 domain-containing protein</fullName>
    </recommendedName>
</protein>
<evidence type="ECO:0000259" key="1">
    <source>
        <dbReference type="SMART" id="SM00635"/>
    </source>
</evidence>
<dbReference type="InterPro" id="IPR008964">
    <property type="entry name" value="Invasin/intimin_cell_adhesion"/>
</dbReference>
<dbReference type="SMART" id="SM00635">
    <property type="entry name" value="BID_2"/>
    <property type="match status" value="1"/>
</dbReference>
<name>A0A2N3HVN3_9BACT</name>
<evidence type="ECO:0000313" key="2">
    <source>
        <dbReference type="EMBL" id="PKQ62091.1"/>
    </source>
</evidence>
<dbReference type="SUPFAM" id="SSF49373">
    <property type="entry name" value="Invasin/intimin cell-adhesion fragments"/>
    <property type="match status" value="1"/>
</dbReference>
<comment type="caution">
    <text evidence="2">The sequence shown here is derived from an EMBL/GenBank/DDBJ whole genome shotgun (WGS) entry which is preliminary data.</text>
</comment>
<reference evidence="2 3" key="1">
    <citation type="journal article" date="2017" name="Front. Microbiol.">
        <title>Labilibaculum manganireducens gen. nov., sp. nov. and Labilibaculum filiforme sp. nov., Novel Bacteroidetes Isolated from Subsurface Sediments of the Baltic Sea.</title>
        <authorList>
            <person name="Vandieken V."/>
            <person name="Marshall I.P."/>
            <person name="Niemann H."/>
            <person name="Engelen B."/>
            <person name="Cypionka H."/>
        </authorList>
    </citation>
    <scope>NUCLEOTIDE SEQUENCE [LARGE SCALE GENOMIC DNA]</scope>
    <source>
        <strain evidence="2 3">59.16B</strain>
    </source>
</reference>
<dbReference type="Pfam" id="PF02368">
    <property type="entry name" value="Big_2"/>
    <property type="match status" value="1"/>
</dbReference>
<dbReference type="NCBIfam" id="TIGR04183">
    <property type="entry name" value="Por_Secre_tail"/>
    <property type="match status" value="1"/>
</dbReference>
<evidence type="ECO:0000313" key="3">
    <source>
        <dbReference type="Proteomes" id="UP000233535"/>
    </source>
</evidence>
<organism evidence="2 3">
    <name type="scientific">Labilibaculum filiforme</name>
    <dbReference type="NCBI Taxonomy" id="1940526"/>
    <lineage>
        <taxon>Bacteria</taxon>
        <taxon>Pseudomonadati</taxon>
        <taxon>Bacteroidota</taxon>
        <taxon>Bacteroidia</taxon>
        <taxon>Marinilabiliales</taxon>
        <taxon>Marinifilaceae</taxon>
        <taxon>Labilibaculum</taxon>
    </lineage>
</organism>
<proteinExistence type="predicted"/>
<dbReference type="Proteomes" id="UP000233535">
    <property type="component" value="Unassembled WGS sequence"/>
</dbReference>
<keyword evidence="3" id="KW-1185">Reference proteome</keyword>
<dbReference type="InterPro" id="IPR003343">
    <property type="entry name" value="Big_2"/>
</dbReference>
<sequence length="689" mass="75719">MFFAFTMCLQGYSQLRTGDPGVTIDRTKFDSNYPQMNRWANAGVRGGIPFISSFDKTATISPGNSTTINSAIKSLSNSLKNGEKGLLTLQNGIYTINSRIEMKSNVSLRGQSRSGVKCSITMTNSDAFSFDNVKNCGLYNLTIQGSWGTPKYPWNYSLDENREFNNSNISVKLKNGTTDCWLDKLTILNSANDPMRCPADHNTFRDLIVDGCKRKAGGAEGYFFIQGRDNLVTGCEITHLRHISLQGSNVEYNVVYDNDFRQEISFHSGDNGNNLITENRITLPSDMPPINKAEGESGPYPETENNKPNYFAIMGPWSIQHQVSAHPNFLYKNKCVQNNHNYGTRTPWSDNEKVYSGPIKIGKTPTDHINNFPVYSKGVPNKGTLYAINLNNNTNIAVTNVSLTPASLSLTAGATKTLTPNIVPSNANNKSVSWLSNNASIASVNNNGVVTAVSAGSATITVKTADKNKTATCTVLVSTPNNNNAPIVSFNKPTNNKNFSLGSTVSVEVNATDNERIDNVKLFLNDIIVRQENVTPYRWADQSNNDPVLRNMHTGTYTLKAVATDNSGLTTTKYINITVGSTSSRSENNTSTMKDLNQTTLANAIKIDANNVEIVKIFPNPFSTEINITTNGEYYNSQLIDHTGRVVYQQALIGPTTILNPPYSEVPKGLYILKLMGKNSNKTQKLIRQ</sequence>
<gene>
    <name evidence="2" type="ORF">BZG02_14265</name>
</gene>
<accession>A0A2N3HVN3</accession>
<dbReference type="Gene3D" id="2.60.40.1080">
    <property type="match status" value="1"/>
</dbReference>
<dbReference type="AlphaFoldDB" id="A0A2N3HVN3"/>
<feature type="domain" description="BIG2" evidence="1">
    <location>
        <begin position="397"/>
        <end position="474"/>
    </location>
</feature>
<dbReference type="Gene3D" id="2.60.40.10">
    <property type="entry name" value="Immunoglobulins"/>
    <property type="match status" value="1"/>
</dbReference>